<keyword evidence="1 6" id="KW-0597">Phosphoprotein</keyword>
<keyword evidence="5" id="KW-0804">Transcription</keyword>
<dbReference type="GO" id="GO:0000160">
    <property type="term" value="P:phosphorelay signal transduction system"/>
    <property type="evidence" value="ECO:0007669"/>
    <property type="project" value="UniProtKB-KW"/>
</dbReference>
<evidence type="ECO:0000313" key="8">
    <source>
        <dbReference type="EMBL" id="GAE25468.1"/>
    </source>
</evidence>
<dbReference type="OrthoDB" id="9797769at2"/>
<keyword evidence="4" id="KW-0238">DNA-binding</keyword>
<dbReference type="InterPro" id="IPR052048">
    <property type="entry name" value="ST_Response_Regulator"/>
</dbReference>
<dbReference type="PANTHER" id="PTHR43228">
    <property type="entry name" value="TWO-COMPONENT RESPONSE REGULATOR"/>
    <property type="match status" value="1"/>
</dbReference>
<comment type="caution">
    <text evidence="8">The sequence shown here is derived from an EMBL/GenBank/DDBJ whole genome shotgun (WGS) entry which is preliminary data.</text>
</comment>
<gene>
    <name evidence="8" type="ORF">JCM9140_1465</name>
</gene>
<dbReference type="InterPro" id="IPR011006">
    <property type="entry name" value="CheY-like_superfamily"/>
</dbReference>
<evidence type="ECO:0000313" key="9">
    <source>
        <dbReference type="Proteomes" id="UP000018890"/>
    </source>
</evidence>
<dbReference type="RefSeq" id="WP_034743948.1">
    <property type="nucleotide sequence ID" value="NZ_BAUT01000010.1"/>
</dbReference>
<accession>W4Q198</accession>
<evidence type="ECO:0000256" key="1">
    <source>
        <dbReference type="ARBA" id="ARBA00022553"/>
    </source>
</evidence>
<dbReference type="Pfam" id="PF00072">
    <property type="entry name" value="Response_reg"/>
    <property type="match status" value="1"/>
</dbReference>
<dbReference type="SMART" id="SM00448">
    <property type="entry name" value="REC"/>
    <property type="match status" value="1"/>
</dbReference>
<reference evidence="8" key="1">
    <citation type="journal article" date="2014" name="Genome Announc.">
        <title>Draft Genome Sequences of Three Alkaliphilic Bacillus Strains, Bacillus wakoensis JCM 9140T, Bacillus akibai JCM 9157T, and Bacillus hemicellulosilyticus JCM 9152T.</title>
        <authorList>
            <person name="Yuki M."/>
            <person name="Oshima K."/>
            <person name="Suda W."/>
            <person name="Oshida Y."/>
            <person name="Kitamura K."/>
            <person name="Iida T."/>
            <person name="Hattori M."/>
            <person name="Ohkuma M."/>
        </authorList>
    </citation>
    <scope>NUCLEOTIDE SEQUENCE [LARGE SCALE GENOMIC DNA]</scope>
    <source>
        <strain evidence="8">JCM 9140</strain>
    </source>
</reference>
<dbReference type="GO" id="GO:0003677">
    <property type="term" value="F:DNA binding"/>
    <property type="evidence" value="ECO:0007669"/>
    <property type="project" value="UniProtKB-KW"/>
</dbReference>
<dbReference type="FunFam" id="3.40.50.2300:FF:000001">
    <property type="entry name" value="DNA-binding response regulator PhoB"/>
    <property type="match status" value="1"/>
</dbReference>
<dbReference type="Gene3D" id="3.40.50.2300">
    <property type="match status" value="1"/>
</dbReference>
<keyword evidence="2" id="KW-0902">Two-component regulatory system</keyword>
<evidence type="ECO:0000256" key="2">
    <source>
        <dbReference type="ARBA" id="ARBA00023012"/>
    </source>
</evidence>
<evidence type="ECO:0000256" key="5">
    <source>
        <dbReference type="ARBA" id="ARBA00023163"/>
    </source>
</evidence>
<keyword evidence="3" id="KW-0805">Transcription regulation</keyword>
<dbReference type="STRING" id="1236970.JCM9140_1465"/>
<dbReference type="AlphaFoldDB" id="W4Q198"/>
<evidence type="ECO:0000259" key="7">
    <source>
        <dbReference type="PROSITE" id="PS50110"/>
    </source>
</evidence>
<dbReference type="Proteomes" id="UP000018890">
    <property type="component" value="Unassembled WGS sequence"/>
</dbReference>
<evidence type="ECO:0000256" key="3">
    <source>
        <dbReference type="ARBA" id="ARBA00023015"/>
    </source>
</evidence>
<dbReference type="InterPro" id="IPR001789">
    <property type="entry name" value="Sig_transdc_resp-reg_receiver"/>
</dbReference>
<dbReference type="EMBL" id="BAUT01000010">
    <property type="protein sequence ID" value="GAE25468.1"/>
    <property type="molecule type" value="Genomic_DNA"/>
</dbReference>
<protein>
    <submittedName>
        <fullName evidence="8">Two-component response regulator</fullName>
    </submittedName>
</protein>
<dbReference type="SUPFAM" id="SSF52172">
    <property type="entry name" value="CheY-like"/>
    <property type="match status" value="1"/>
</dbReference>
<feature type="modified residue" description="4-aspartylphosphate" evidence="6">
    <location>
        <position position="52"/>
    </location>
</feature>
<proteinExistence type="predicted"/>
<name>W4Q198_9BACI</name>
<feature type="domain" description="Response regulatory" evidence="7">
    <location>
        <begin position="3"/>
        <end position="118"/>
    </location>
</feature>
<keyword evidence="9" id="KW-1185">Reference proteome</keyword>
<dbReference type="PANTHER" id="PTHR43228:SF1">
    <property type="entry name" value="TWO-COMPONENT RESPONSE REGULATOR ARR22"/>
    <property type="match status" value="1"/>
</dbReference>
<dbReference type="CDD" id="cd00156">
    <property type="entry name" value="REC"/>
    <property type="match status" value="1"/>
</dbReference>
<sequence length="120" mass="13510">MKRVLVADDEEVLRMLISDTLEDLGLHIEEAEDGEEALKKMSTNDYDLLILDYMMPKLTGPEVLDQLSPQIKREVPILMLTAKAQKSEEMEVYEAGATFFMAKPFSPSDLATIVEDIMNG</sequence>
<evidence type="ECO:0000256" key="6">
    <source>
        <dbReference type="PROSITE-ProRule" id="PRU00169"/>
    </source>
</evidence>
<evidence type="ECO:0000256" key="4">
    <source>
        <dbReference type="ARBA" id="ARBA00023125"/>
    </source>
</evidence>
<dbReference type="PROSITE" id="PS50110">
    <property type="entry name" value="RESPONSE_REGULATORY"/>
    <property type="match status" value="1"/>
</dbReference>
<organism evidence="8 9">
    <name type="scientific">Halalkalibacter wakoensis JCM 9140</name>
    <dbReference type="NCBI Taxonomy" id="1236970"/>
    <lineage>
        <taxon>Bacteria</taxon>
        <taxon>Bacillati</taxon>
        <taxon>Bacillota</taxon>
        <taxon>Bacilli</taxon>
        <taxon>Bacillales</taxon>
        <taxon>Bacillaceae</taxon>
        <taxon>Halalkalibacter</taxon>
    </lineage>
</organism>